<evidence type="ECO:0000313" key="3">
    <source>
        <dbReference type="EMBL" id="VFJ92545.1"/>
    </source>
</evidence>
<keyword evidence="2" id="KW-0812">Transmembrane</keyword>
<feature type="transmembrane region" description="Helical" evidence="2">
    <location>
        <begin position="196"/>
        <end position="216"/>
    </location>
</feature>
<evidence type="ECO:0000313" key="5">
    <source>
        <dbReference type="EMBL" id="VFK00238.1"/>
    </source>
</evidence>
<name>A0A450ULQ4_9GAMM</name>
<reference evidence="4" key="1">
    <citation type="submission" date="2019-02" db="EMBL/GenBank/DDBJ databases">
        <authorList>
            <person name="Gruber-Vodicka R. H."/>
            <person name="Seah K. B. B."/>
        </authorList>
    </citation>
    <scope>NUCLEOTIDE SEQUENCE</scope>
    <source>
        <strain evidence="5">BECK_SA2B12</strain>
        <strain evidence="3">BECK_SA2B15</strain>
        <strain evidence="4">BECK_SA2B20</strain>
    </source>
</reference>
<accession>A0A450ULQ4</accession>
<evidence type="ECO:0000256" key="2">
    <source>
        <dbReference type="SAM" id="Phobius"/>
    </source>
</evidence>
<gene>
    <name evidence="3" type="ORF">BECKH772A_GA0070896_100452</name>
    <name evidence="4" type="ORF">BECKH772B_GA0070898_100453</name>
    <name evidence="5" type="ORF">BECKH772C_GA0070978_100423</name>
</gene>
<dbReference type="EMBL" id="CAADFI010000045">
    <property type="protein sequence ID" value="VFJ93457.1"/>
    <property type="molecule type" value="Genomic_DNA"/>
</dbReference>
<feature type="transmembrane region" description="Helical" evidence="2">
    <location>
        <begin position="51"/>
        <end position="77"/>
    </location>
</feature>
<evidence type="ECO:0000313" key="4">
    <source>
        <dbReference type="EMBL" id="VFJ93457.1"/>
    </source>
</evidence>
<keyword evidence="2" id="KW-1133">Transmembrane helix</keyword>
<evidence type="ECO:0000256" key="1">
    <source>
        <dbReference type="SAM" id="MobiDB-lite"/>
    </source>
</evidence>
<dbReference type="EMBL" id="CAADFJ010000042">
    <property type="protein sequence ID" value="VFK00238.1"/>
    <property type="molecule type" value="Genomic_DNA"/>
</dbReference>
<feature type="compositionally biased region" description="Low complexity" evidence="1">
    <location>
        <begin position="295"/>
        <end position="313"/>
    </location>
</feature>
<dbReference type="AlphaFoldDB" id="A0A450ULQ4"/>
<proteinExistence type="predicted"/>
<dbReference type="EMBL" id="CAADFG010000045">
    <property type="protein sequence ID" value="VFJ92545.1"/>
    <property type="molecule type" value="Genomic_DNA"/>
</dbReference>
<keyword evidence="2" id="KW-0472">Membrane</keyword>
<organism evidence="4">
    <name type="scientific">Candidatus Kentrum eta</name>
    <dbReference type="NCBI Taxonomy" id="2126337"/>
    <lineage>
        <taxon>Bacteria</taxon>
        <taxon>Pseudomonadati</taxon>
        <taxon>Pseudomonadota</taxon>
        <taxon>Gammaproteobacteria</taxon>
        <taxon>Candidatus Kentrum</taxon>
    </lineage>
</organism>
<feature type="region of interest" description="Disordered" evidence="1">
    <location>
        <begin position="228"/>
        <end position="354"/>
    </location>
</feature>
<feature type="transmembrane region" description="Helical" evidence="2">
    <location>
        <begin position="97"/>
        <end position="116"/>
    </location>
</feature>
<protein>
    <submittedName>
        <fullName evidence="4">Uncharacterized protein</fullName>
    </submittedName>
</protein>
<sequence length="354" mass="38529">MSKSTAIPPRERFERWCNHRFGAGRLLTKNPANDSERQLLRNITGLHIVKIIFHLPFFLFSFLIGLFALLGAMHWVTHGYLIPWGEMKLWTSFLQEPVGSVLLIIYIFLSFLYMIGRVPHKYHTIRVLEESLTCSANGASTDCSNRVFAALRGMFAGGGFRRKLVEDANELFQKTGTGKLLISLIKATFREWSRRHAVLGVLAMLLCADVALLLAADTGNPLPRMALRESEQSAADEPATDDPEADRKTDYGSGAGINITSKTGQAFNPEDIGKPPPGAGGEAGGKHDTGSLANLPETTPTPTGTGLSQGPQGDQFRPPTHSGVDPKNWGSAIRSTGVRAGGTILPPDYSAYIR</sequence>